<protein>
    <submittedName>
        <fullName evidence="1">Uncharacterized protein</fullName>
    </submittedName>
</protein>
<accession>A0A381PV05</accession>
<dbReference type="EMBL" id="UINC01001105">
    <property type="protein sequence ID" value="SUZ70891.1"/>
    <property type="molecule type" value="Genomic_DNA"/>
</dbReference>
<name>A0A381PV05_9ZZZZ</name>
<evidence type="ECO:0000313" key="1">
    <source>
        <dbReference type="EMBL" id="SUZ70891.1"/>
    </source>
</evidence>
<gene>
    <name evidence="1" type="ORF">METZ01_LOCUS23745</name>
</gene>
<reference evidence="1" key="1">
    <citation type="submission" date="2018-05" db="EMBL/GenBank/DDBJ databases">
        <authorList>
            <person name="Lanie J.A."/>
            <person name="Ng W.-L."/>
            <person name="Kazmierczak K.M."/>
            <person name="Andrzejewski T.M."/>
            <person name="Davidsen T.M."/>
            <person name="Wayne K.J."/>
            <person name="Tettelin H."/>
            <person name="Glass J.I."/>
            <person name="Rusch D."/>
            <person name="Podicherti R."/>
            <person name="Tsui H.-C.T."/>
            <person name="Winkler M.E."/>
        </authorList>
    </citation>
    <scope>NUCLEOTIDE SEQUENCE</scope>
</reference>
<dbReference type="AlphaFoldDB" id="A0A381PV05"/>
<proteinExistence type="predicted"/>
<sequence>VIVVVRGDQLLAVISGHPVAMGWEACS</sequence>
<feature type="non-terminal residue" evidence="1">
    <location>
        <position position="1"/>
    </location>
</feature>
<organism evidence="1">
    <name type="scientific">marine metagenome</name>
    <dbReference type="NCBI Taxonomy" id="408172"/>
    <lineage>
        <taxon>unclassified sequences</taxon>
        <taxon>metagenomes</taxon>
        <taxon>ecological metagenomes</taxon>
    </lineage>
</organism>